<accession>A0ABQ2BBA1</accession>
<dbReference type="Proteomes" id="UP000632535">
    <property type="component" value="Unassembled WGS sequence"/>
</dbReference>
<reference evidence="3" key="1">
    <citation type="journal article" date="2019" name="Int. J. Syst. Evol. Microbiol.">
        <title>The Global Catalogue of Microorganisms (GCM) 10K type strain sequencing project: providing services to taxonomists for standard genome sequencing and annotation.</title>
        <authorList>
            <consortium name="The Broad Institute Genomics Platform"/>
            <consortium name="The Broad Institute Genome Sequencing Center for Infectious Disease"/>
            <person name="Wu L."/>
            <person name="Ma J."/>
        </authorList>
    </citation>
    <scope>NUCLEOTIDE SEQUENCE [LARGE SCALE GENOMIC DNA]</scope>
    <source>
        <strain evidence="3">CCM 8653</strain>
    </source>
</reference>
<organism evidence="2 3">
    <name type="scientific">Isoptericola cucumis</name>
    <dbReference type="NCBI Taxonomy" id="1776856"/>
    <lineage>
        <taxon>Bacteria</taxon>
        <taxon>Bacillati</taxon>
        <taxon>Actinomycetota</taxon>
        <taxon>Actinomycetes</taxon>
        <taxon>Micrococcales</taxon>
        <taxon>Promicromonosporaceae</taxon>
        <taxon>Isoptericola</taxon>
    </lineage>
</organism>
<dbReference type="InterPro" id="IPR050281">
    <property type="entry name" value="Flavin_monoamine_oxidase"/>
</dbReference>
<dbReference type="Pfam" id="PF01593">
    <property type="entry name" value="Amino_oxidase"/>
    <property type="match status" value="1"/>
</dbReference>
<dbReference type="PANTHER" id="PTHR10742">
    <property type="entry name" value="FLAVIN MONOAMINE OXIDASE"/>
    <property type="match status" value="1"/>
</dbReference>
<sequence length="542" mass="58836">MVTDELVTDASTSGVSRRGLLQAVGVGSGAGVMFATMGALGLAPTAAAQPRADAWTPPRGSDFTLTGRSAKKVVVVGAGPAGLATAYELQKAGYRVTVLEARHRPGGRTLTIRGGDSETDVDGVTQTARFADGIYMNAGAGRIAQWMVTMDYLRELGVPYEVFTNANADAYLYNERSGATPGRPVRYRTAKADVFGYTSELLHHATDQGALDARLTADDKENLREFLRGWGSLKADGTYAGGANRGYEVYPSAWNAHGTPLPGPGSVSEVLASRVGQYFPFEINWEQSMLMFQPKGGMDTTYEYFVRAIGRQHVHFSSPVTGVENTGGGVRVTYTPPHGRARQVEADFAVVTAPAGLMRRWDTNWGPETDAALGEFAVGSPAGKIGLQYRSRFWEDDHRIYGGITETDMDLAHVWYPSSGYGERKGLVVGYYNTGANARAYADLTPRERERRAVAQGVKIHGEKYRTELESSFSIAWHKVPYVEGAWAYPDTTSSGFKHLQQGSGNVYFAGDWMSEVSAWQHGAFWSARYAVQALHARVMAG</sequence>
<evidence type="ECO:0000259" key="1">
    <source>
        <dbReference type="Pfam" id="PF01593"/>
    </source>
</evidence>
<evidence type="ECO:0000313" key="2">
    <source>
        <dbReference type="EMBL" id="GGI10028.1"/>
    </source>
</evidence>
<comment type="caution">
    <text evidence="2">The sequence shown here is derived from an EMBL/GenBank/DDBJ whole genome shotgun (WGS) entry which is preliminary data.</text>
</comment>
<name>A0ABQ2BBA1_9MICO</name>
<dbReference type="SUPFAM" id="SSF54373">
    <property type="entry name" value="FAD-linked reductases, C-terminal domain"/>
    <property type="match status" value="1"/>
</dbReference>
<dbReference type="PRINTS" id="PR00419">
    <property type="entry name" value="ADXRDTASE"/>
</dbReference>
<keyword evidence="3" id="KW-1185">Reference proteome</keyword>
<dbReference type="Gene3D" id="3.90.660.10">
    <property type="match status" value="1"/>
</dbReference>
<dbReference type="PANTHER" id="PTHR10742:SF410">
    <property type="entry name" value="LYSINE-SPECIFIC HISTONE DEMETHYLASE 2"/>
    <property type="match status" value="1"/>
</dbReference>
<dbReference type="InterPro" id="IPR036188">
    <property type="entry name" value="FAD/NAD-bd_sf"/>
</dbReference>
<proteinExistence type="predicted"/>
<dbReference type="SUPFAM" id="SSF51905">
    <property type="entry name" value="FAD/NAD(P)-binding domain"/>
    <property type="match status" value="1"/>
</dbReference>
<dbReference type="InterPro" id="IPR006311">
    <property type="entry name" value="TAT_signal"/>
</dbReference>
<dbReference type="Gene3D" id="1.20.1440.240">
    <property type="match status" value="1"/>
</dbReference>
<dbReference type="InterPro" id="IPR002937">
    <property type="entry name" value="Amino_oxidase"/>
</dbReference>
<feature type="domain" description="Amine oxidase" evidence="1">
    <location>
        <begin position="81"/>
        <end position="535"/>
    </location>
</feature>
<evidence type="ECO:0000313" key="3">
    <source>
        <dbReference type="Proteomes" id="UP000632535"/>
    </source>
</evidence>
<dbReference type="Gene3D" id="3.50.50.60">
    <property type="entry name" value="FAD/NAD(P)-binding domain"/>
    <property type="match status" value="1"/>
</dbReference>
<dbReference type="PROSITE" id="PS51318">
    <property type="entry name" value="TAT"/>
    <property type="match status" value="1"/>
</dbReference>
<gene>
    <name evidence="2" type="ORF">GCM10007368_29200</name>
</gene>
<dbReference type="EMBL" id="BMDG01000010">
    <property type="protein sequence ID" value="GGI10028.1"/>
    <property type="molecule type" value="Genomic_DNA"/>
</dbReference>
<protein>
    <submittedName>
        <fullName evidence="2">Flavin monoamine oxidase</fullName>
    </submittedName>
</protein>
<dbReference type="RefSeq" id="WP_188524451.1">
    <property type="nucleotide sequence ID" value="NZ_BMDG01000010.1"/>
</dbReference>